<evidence type="ECO:0000313" key="4">
    <source>
        <dbReference type="Proteomes" id="UP000677305"/>
    </source>
</evidence>
<dbReference type="InterPro" id="IPR035107">
    <property type="entry name" value="tRNA_thiolation_TtcA_Ctu1"/>
</dbReference>
<dbReference type="GO" id="GO:0016740">
    <property type="term" value="F:transferase activity"/>
    <property type="evidence" value="ECO:0007669"/>
    <property type="project" value="UniProtKB-KW"/>
</dbReference>
<proteinExistence type="predicted"/>
<dbReference type="Pfam" id="PF01171">
    <property type="entry name" value="ATP_bind_3"/>
    <property type="match status" value="1"/>
</dbReference>
<dbReference type="Gene3D" id="3.40.50.620">
    <property type="entry name" value="HUPs"/>
    <property type="match status" value="1"/>
</dbReference>
<dbReference type="RefSeq" id="WP_212691603.1">
    <property type="nucleotide sequence ID" value="NZ_CP058561.1"/>
</dbReference>
<evidence type="ECO:0000259" key="2">
    <source>
        <dbReference type="Pfam" id="PF01171"/>
    </source>
</evidence>
<evidence type="ECO:0000313" key="3">
    <source>
        <dbReference type="EMBL" id="QUH31638.1"/>
    </source>
</evidence>
<name>A0A8J8MEY5_9FIRM</name>
<dbReference type="AlphaFoldDB" id="A0A8J8MEY5"/>
<keyword evidence="1" id="KW-0808">Transferase</keyword>
<feature type="domain" description="tRNA(Ile)-lysidine/2-thiocytidine synthase N-terminal" evidence="2">
    <location>
        <begin position="25"/>
        <end position="208"/>
    </location>
</feature>
<dbReference type="SUPFAM" id="SSF52402">
    <property type="entry name" value="Adenine nucleotide alpha hydrolases-like"/>
    <property type="match status" value="1"/>
</dbReference>
<dbReference type="KEGG" id="vgu:HYG85_22990"/>
<dbReference type="PANTHER" id="PTHR43686">
    <property type="entry name" value="SULFURTRANSFERASE-RELATED"/>
    <property type="match status" value="1"/>
</dbReference>
<dbReference type="InterPro" id="IPR011063">
    <property type="entry name" value="TilS/TtcA_N"/>
</dbReference>
<protein>
    <submittedName>
        <fullName evidence="3">tRNA 2-thiocytidine(32) synthetase TtcA</fullName>
    </submittedName>
</protein>
<keyword evidence="4" id="KW-1185">Reference proteome</keyword>
<sequence>MKLQQLLSHTRKAVDTYNMIDDGDKIAIGVSGGKDSLALLYALKGLQRFYPKKFEVEAITVSLGFDNFNLTGVKNLCKELDINYTIVDTDIGEIIFNERKEKNPCSLCAKMRKGALNEMADKLGCNKIALGHHKEDIVETMMMSLFFEGRFYTFSPVTYLDRMKLYSIRPFMYVAEKDLIGFKNKYNLPVVKSPCPADGNTKREYMKNLLSNLEKENPGLVQRLYRAIEGSDIKGWKF</sequence>
<gene>
    <name evidence="3" type="ORF">HYG85_22990</name>
</gene>
<dbReference type="PANTHER" id="PTHR43686:SF1">
    <property type="entry name" value="AMINOTRAN_5 DOMAIN-CONTAINING PROTEIN"/>
    <property type="match status" value="1"/>
</dbReference>
<accession>A0A8J8MEY5</accession>
<dbReference type="CDD" id="cd24138">
    <property type="entry name" value="TtcA-like"/>
    <property type="match status" value="1"/>
</dbReference>
<dbReference type="GO" id="GO:0008033">
    <property type="term" value="P:tRNA processing"/>
    <property type="evidence" value="ECO:0007669"/>
    <property type="project" value="InterPro"/>
</dbReference>
<dbReference type="Proteomes" id="UP000677305">
    <property type="component" value="Chromosome"/>
</dbReference>
<organism evidence="3 4">
    <name type="scientific">Vallitalea guaymasensis</name>
    <dbReference type="NCBI Taxonomy" id="1185412"/>
    <lineage>
        <taxon>Bacteria</taxon>
        <taxon>Bacillati</taxon>
        <taxon>Bacillota</taxon>
        <taxon>Clostridia</taxon>
        <taxon>Lachnospirales</taxon>
        <taxon>Vallitaleaceae</taxon>
        <taxon>Vallitalea</taxon>
    </lineage>
</organism>
<reference evidence="3 4" key="1">
    <citation type="submission" date="2020-07" db="EMBL/GenBank/DDBJ databases">
        <title>Vallitalea guaymasensis genome.</title>
        <authorList>
            <person name="Postec A."/>
        </authorList>
    </citation>
    <scope>NUCLEOTIDE SEQUENCE [LARGE SCALE GENOMIC DNA]</scope>
    <source>
        <strain evidence="3 4">Ra1766G1</strain>
    </source>
</reference>
<dbReference type="InterPro" id="IPR014729">
    <property type="entry name" value="Rossmann-like_a/b/a_fold"/>
</dbReference>
<dbReference type="EMBL" id="CP058561">
    <property type="protein sequence ID" value="QUH31638.1"/>
    <property type="molecule type" value="Genomic_DNA"/>
</dbReference>
<dbReference type="PIRSF" id="PIRSF004976">
    <property type="entry name" value="ATPase_YdaO"/>
    <property type="match status" value="1"/>
</dbReference>
<evidence type="ECO:0000256" key="1">
    <source>
        <dbReference type="ARBA" id="ARBA00022679"/>
    </source>
</evidence>